<protein>
    <submittedName>
        <fullName evidence="1">Uncharacterized protein</fullName>
    </submittedName>
</protein>
<reference evidence="1 2" key="1">
    <citation type="submission" date="2016-10" db="EMBL/GenBank/DDBJ databases">
        <authorList>
            <person name="de Groot N.N."/>
        </authorList>
    </citation>
    <scope>NUCLEOTIDE SEQUENCE [LARGE SCALE GENOMIC DNA]</scope>
    <source>
        <strain evidence="1 2">HL3</strain>
    </source>
</reference>
<name>A0A1I1N016_9GAMM</name>
<keyword evidence="2" id="KW-1185">Reference proteome</keyword>
<dbReference type="EMBL" id="FOMJ01000001">
    <property type="protein sequence ID" value="SFC90969.1"/>
    <property type="molecule type" value="Genomic_DNA"/>
</dbReference>
<dbReference type="AlphaFoldDB" id="A0A1I1N016"/>
<organism evidence="1 2">
    <name type="scientific">Thiohalospira halophila DSM 15071</name>
    <dbReference type="NCBI Taxonomy" id="1123397"/>
    <lineage>
        <taxon>Bacteria</taxon>
        <taxon>Pseudomonadati</taxon>
        <taxon>Pseudomonadota</taxon>
        <taxon>Gammaproteobacteria</taxon>
        <taxon>Thiohalospirales</taxon>
        <taxon>Thiohalospiraceae</taxon>
        <taxon>Thiohalospira</taxon>
    </lineage>
</organism>
<evidence type="ECO:0000313" key="2">
    <source>
        <dbReference type="Proteomes" id="UP000198611"/>
    </source>
</evidence>
<proteinExistence type="predicted"/>
<evidence type="ECO:0000313" key="1">
    <source>
        <dbReference type="EMBL" id="SFC90969.1"/>
    </source>
</evidence>
<dbReference type="Proteomes" id="UP000198611">
    <property type="component" value="Unassembled WGS sequence"/>
</dbReference>
<accession>A0A1I1N016</accession>
<dbReference type="RefSeq" id="WP_093426752.1">
    <property type="nucleotide sequence ID" value="NZ_FOMJ01000001.1"/>
</dbReference>
<sequence>MGVKSESAFWQAVEKSSAACARWRRRDAWQSLPALETVLPHPGIPHPEGGLLDAGSLHMRCTRCGVGVEGVEARGLVRERPEGPMLVVIWGCGCGRLNANGFTEEGGDLVRHLIQANPPGLDLSRRAAVRAVKGVLWLRYLRPG</sequence>
<gene>
    <name evidence="1" type="ORF">SAMN05660831_00049</name>
</gene>
<dbReference type="STRING" id="1123397.SAMN05660831_00049"/>